<dbReference type="Pfam" id="PF18962">
    <property type="entry name" value="Por_Secre_tail"/>
    <property type="match status" value="1"/>
</dbReference>
<dbReference type="InterPro" id="IPR026444">
    <property type="entry name" value="Secre_tail"/>
</dbReference>
<dbReference type="AlphaFoldDB" id="A0A2S7KU94"/>
<gene>
    <name evidence="4" type="ORF">BST83_02680</name>
</gene>
<evidence type="ECO:0000313" key="4">
    <source>
        <dbReference type="EMBL" id="PQB06211.1"/>
    </source>
</evidence>
<keyword evidence="1 2" id="KW-0732">Signal</keyword>
<dbReference type="EMBL" id="MQUA01000013">
    <property type="protein sequence ID" value="PQB06211.1"/>
    <property type="molecule type" value="Genomic_DNA"/>
</dbReference>
<comment type="caution">
    <text evidence="4">The sequence shown here is derived from an EMBL/GenBank/DDBJ whole genome shotgun (WGS) entry which is preliminary data.</text>
</comment>
<protein>
    <recommendedName>
        <fullName evidence="3">Secretion system C-terminal sorting domain-containing protein</fullName>
    </recommendedName>
</protein>
<name>A0A2S7KU94_9FLAO</name>
<proteinExistence type="predicted"/>
<sequence length="373" mass="42137">MMKITSPSLILLLFLNSFLGQSQITSFKEKFELPEVVKETSGLLFFDGKIITHNDSGDDAYLYELDSLTGGVLRRITISNATHVDWEDITEDETYIYISDTGNNKGTRTDLKIYRILKSDFKNSNTVSAETILFSYEDQTNFISSDNHNFDAEALVIFENNFILFTKNRGDLKTNVYKIPTTIGNHTAVKISSANVAGLITGATVQNNNFLLCGIDASAIPFLVYISSNRAPGDDIFKSGFQKYSLFNELDFGNQVEGITSFDNGRFYISREAVNQNNFSLKQKLFEFRDDRAILLSAVKNDFENLTISPNPTFGNITIQSNKEIQSISIYTILGEKLMVFNSHQKEINISHLSKGIYLLRIQFNNQEIIIKK</sequence>
<dbReference type="NCBIfam" id="TIGR04183">
    <property type="entry name" value="Por_Secre_tail"/>
    <property type="match status" value="1"/>
</dbReference>
<evidence type="ECO:0000259" key="3">
    <source>
        <dbReference type="Pfam" id="PF18962"/>
    </source>
</evidence>
<keyword evidence="5" id="KW-1185">Reference proteome</keyword>
<reference evidence="4 5" key="1">
    <citation type="submission" date="2016-11" db="EMBL/GenBank/DDBJ databases">
        <title>Trade-off between light-utilization and light-protection in marine flavobacteria.</title>
        <authorList>
            <person name="Kumagai Y."/>
        </authorList>
    </citation>
    <scope>NUCLEOTIDE SEQUENCE [LARGE SCALE GENOMIC DNA]</scope>
    <source>
        <strain evidence="4 5">ATCC 700397</strain>
    </source>
</reference>
<evidence type="ECO:0000256" key="1">
    <source>
        <dbReference type="ARBA" id="ARBA00022729"/>
    </source>
</evidence>
<organism evidence="4 5">
    <name type="scientific">Polaribacter filamentus</name>
    <dbReference type="NCBI Taxonomy" id="53483"/>
    <lineage>
        <taxon>Bacteria</taxon>
        <taxon>Pseudomonadati</taxon>
        <taxon>Bacteroidota</taxon>
        <taxon>Flavobacteriia</taxon>
        <taxon>Flavobacteriales</taxon>
        <taxon>Flavobacteriaceae</taxon>
    </lineage>
</organism>
<evidence type="ECO:0000313" key="5">
    <source>
        <dbReference type="Proteomes" id="UP000239522"/>
    </source>
</evidence>
<accession>A0A2S7KU94</accession>
<feature type="chain" id="PRO_5015573103" description="Secretion system C-terminal sorting domain-containing protein" evidence="2">
    <location>
        <begin position="23"/>
        <end position="373"/>
    </location>
</feature>
<dbReference type="Proteomes" id="UP000239522">
    <property type="component" value="Unassembled WGS sequence"/>
</dbReference>
<feature type="domain" description="Secretion system C-terminal sorting" evidence="3">
    <location>
        <begin position="308"/>
        <end position="373"/>
    </location>
</feature>
<feature type="signal peptide" evidence="2">
    <location>
        <begin position="1"/>
        <end position="22"/>
    </location>
</feature>
<evidence type="ECO:0000256" key="2">
    <source>
        <dbReference type="SAM" id="SignalP"/>
    </source>
</evidence>